<dbReference type="AlphaFoldDB" id="F4L8D9"/>
<keyword evidence="3" id="KW-1185">Reference proteome</keyword>
<feature type="domain" description="SnoaL-like" evidence="1">
    <location>
        <begin position="13"/>
        <end position="116"/>
    </location>
</feature>
<accession>F4L8D9</accession>
<dbReference type="InterPro" id="IPR046860">
    <property type="entry name" value="SnoaL_5"/>
</dbReference>
<dbReference type="RefSeq" id="WP_013769163.1">
    <property type="nucleotide sequence ID" value="NC_015513.1"/>
</dbReference>
<dbReference type="InterPro" id="IPR032710">
    <property type="entry name" value="NTF2-like_dom_sf"/>
</dbReference>
<evidence type="ECO:0000259" key="1">
    <source>
        <dbReference type="Pfam" id="PF20409"/>
    </source>
</evidence>
<gene>
    <name evidence="2" type="ordered locus">Halhy_6837</name>
</gene>
<geneLocation type="plasmid" evidence="2 3">
    <name>pHALHY03</name>
</geneLocation>
<dbReference type="EMBL" id="CP002694">
    <property type="protein sequence ID" value="AEE54647.1"/>
    <property type="molecule type" value="Genomic_DNA"/>
</dbReference>
<evidence type="ECO:0000313" key="2">
    <source>
        <dbReference type="EMBL" id="AEE54647.1"/>
    </source>
</evidence>
<evidence type="ECO:0000313" key="3">
    <source>
        <dbReference type="Proteomes" id="UP000008461"/>
    </source>
</evidence>
<dbReference type="eggNOG" id="COG3631">
    <property type="taxonomic scope" value="Bacteria"/>
</dbReference>
<dbReference type="HOGENOM" id="CLU_151236_1_1_10"/>
<sequence length="117" mass="13041">MTEAQIQSSVEEIVTLALSGQGLEAWEKYYHPDVEKIDLDGISIQGKEKVIAANQTLLGNITEVRTFVHAGTVVKGNRSFIVWDVDFDVNGLGTINTVEVCIQDWQDGQIIKERFFA</sequence>
<dbReference type="KEGG" id="hhy:Halhy_6837"/>
<name>F4L8D9_HALH1</name>
<dbReference type="Proteomes" id="UP000008461">
    <property type="component" value="Plasmid pHALHY03"/>
</dbReference>
<keyword evidence="2" id="KW-0614">Plasmid</keyword>
<dbReference type="SUPFAM" id="SSF54427">
    <property type="entry name" value="NTF2-like"/>
    <property type="match status" value="1"/>
</dbReference>
<dbReference type="Gene3D" id="3.10.450.50">
    <property type="match status" value="1"/>
</dbReference>
<proteinExistence type="predicted"/>
<reference evidence="2 3" key="1">
    <citation type="journal article" date="2011" name="Stand. Genomic Sci.">
        <title>Complete genome sequence of Haliscomenobacter hydrossis type strain (O).</title>
        <authorList>
            <consortium name="US DOE Joint Genome Institute (JGI-PGF)"/>
            <person name="Daligault H."/>
            <person name="Lapidus A."/>
            <person name="Zeytun A."/>
            <person name="Nolan M."/>
            <person name="Lucas S."/>
            <person name="Del Rio T.G."/>
            <person name="Tice H."/>
            <person name="Cheng J.F."/>
            <person name="Tapia R."/>
            <person name="Han C."/>
            <person name="Goodwin L."/>
            <person name="Pitluck S."/>
            <person name="Liolios K."/>
            <person name="Pagani I."/>
            <person name="Ivanova N."/>
            <person name="Huntemann M."/>
            <person name="Mavromatis K."/>
            <person name="Mikhailova N."/>
            <person name="Pati A."/>
            <person name="Chen A."/>
            <person name="Palaniappan K."/>
            <person name="Land M."/>
            <person name="Hauser L."/>
            <person name="Brambilla E.M."/>
            <person name="Rohde M."/>
            <person name="Verbarg S."/>
            <person name="Goker M."/>
            <person name="Bristow J."/>
            <person name="Eisen J.A."/>
            <person name="Markowitz V."/>
            <person name="Hugenholtz P."/>
            <person name="Kyrpides N.C."/>
            <person name="Klenk H.P."/>
            <person name="Woyke T."/>
        </authorList>
    </citation>
    <scope>NUCLEOTIDE SEQUENCE [LARGE SCALE GENOMIC DNA]</scope>
    <source>
        <strain evidence="3">ATCC 27775 / DSM 1100 / LMG 10767 / O</strain>
        <plasmid evidence="3">Plasmid pHALHY03</plasmid>
    </source>
</reference>
<reference key="2">
    <citation type="submission" date="2011-04" db="EMBL/GenBank/DDBJ databases">
        <title>Complete sequence of plasmid 3 of Haliscomenobacter hydrossis DSM 1100.</title>
        <authorList>
            <consortium name="US DOE Joint Genome Institute (JGI-PGF)"/>
            <person name="Lucas S."/>
            <person name="Han J."/>
            <person name="Lapidus A."/>
            <person name="Bruce D."/>
            <person name="Goodwin L."/>
            <person name="Pitluck S."/>
            <person name="Peters L."/>
            <person name="Kyrpides N."/>
            <person name="Mavromatis K."/>
            <person name="Ivanova N."/>
            <person name="Ovchinnikova G."/>
            <person name="Pagani I."/>
            <person name="Daligault H."/>
            <person name="Detter J.C."/>
            <person name="Han C."/>
            <person name="Land M."/>
            <person name="Hauser L."/>
            <person name="Markowitz V."/>
            <person name="Cheng J.-F."/>
            <person name="Hugenholtz P."/>
            <person name="Woyke T."/>
            <person name="Wu D."/>
            <person name="Verbarg S."/>
            <person name="Frueling A."/>
            <person name="Brambilla E."/>
            <person name="Klenk H.-P."/>
            <person name="Eisen J.A."/>
        </authorList>
    </citation>
    <scope>NUCLEOTIDE SEQUENCE</scope>
    <source>
        <strain>DSM 1100</strain>
    </source>
</reference>
<dbReference type="OrthoDB" id="336094at2"/>
<organism evidence="2 3">
    <name type="scientific">Haliscomenobacter hydrossis (strain ATCC 27775 / DSM 1100 / LMG 10767 / O)</name>
    <dbReference type="NCBI Taxonomy" id="760192"/>
    <lineage>
        <taxon>Bacteria</taxon>
        <taxon>Pseudomonadati</taxon>
        <taxon>Bacteroidota</taxon>
        <taxon>Saprospiria</taxon>
        <taxon>Saprospirales</taxon>
        <taxon>Haliscomenobacteraceae</taxon>
        <taxon>Haliscomenobacter</taxon>
    </lineage>
</organism>
<dbReference type="Pfam" id="PF20409">
    <property type="entry name" value="SnoaL_5"/>
    <property type="match status" value="1"/>
</dbReference>
<protein>
    <recommendedName>
        <fullName evidence="1">SnoaL-like domain-containing protein</fullName>
    </recommendedName>
</protein>